<comment type="function">
    <text evidence="11">Catalyzes the addition and repair of the essential 3'-terminal CCA sequence in tRNAs without using a nucleic acid template. Adds these three nucleotides in the order of C, C, and A to the tRNA nucleotide-73, using CTP and ATP as substrates and producing inorganic pyrophosphate. tRNA 3'-terminal CCA addition is required both for tRNA processing and repair. Also involved in tRNA surveillance by mediating tandem CCA addition to generate a CCACCA at the 3' terminus of unstable tRNAs. While stable tRNAs receive only 3'-terminal CCA, unstable tRNAs are marked with CCACCA and rapidly degraded.</text>
</comment>
<comment type="cofactor">
    <cofactor evidence="11">
        <name>Mg(2+)</name>
        <dbReference type="ChEBI" id="CHEBI:18420"/>
    </cofactor>
    <text evidence="11">Magnesium is required for nucleotidyltransferase activity.</text>
</comment>
<dbReference type="NCBIfam" id="NF008137">
    <property type="entry name" value="PRK10885.1"/>
    <property type="match status" value="1"/>
</dbReference>
<dbReference type="InterPro" id="IPR050124">
    <property type="entry name" value="tRNA_CCA-adding_enzyme"/>
</dbReference>
<evidence type="ECO:0000256" key="6">
    <source>
        <dbReference type="ARBA" id="ARBA00022741"/>
    </source>
</evidence>
<keyword evidence="10 11" id="KW-0694">RNA-binding</keyword>
<evidence type="ECO:0000256" key="5">
    <source>
        <dbReference type="ARBA" id="ARBA00022723"/>
    </source>
</evidence>
<feature type="binding site" evidence="11">
    <location>
        <position position="140"/>
    </location>
    <ligand>
        <name>ATP</name>
        <dbReference type="ChEBI" id="CHEBI:30616"/>
    </ligand>
</feature>
<evidence type="ECO:0000256" key="2">
    <source>
        <dbReference type="ARBA" id="ARBA00022679"/>
    </source>
</evidence>
<dbReference type="GO" id="GO:0005524">
    <property type="term" value="F:ATP binding"/>
    <property type="evidence" value="ECO:0007669"/>
    <property type="project" value="UniProtKB-UniRule"/>
</dbReference>
<comment type="domain">
    <text evidence="11">Comprises two domains: an N-terminal domain containing the nucleotidyltransferase activity and a C-terminal HD domain associated with both phosphodiesterase and phosphatase activities.</text>
</comment>
<dbReference type="EC" id="3.1.4.-" evidence="11"/>
<feature type="binding site" evidence="11">
    <location>
        <position position="91"/>
    </location>
    <ligand>
        <name>ATP</name>
        <dbReference type="ChEBI" id="CHEBI:30616"/>
    </ligand>
</feature>
<keyword evidence="7 11" id="KW-0692">RNA repair</keyword>
<comment type="catalytic activity">
    <reaction evidence="11">
        <text>a tRNA precursor + 2 CTP + ATP = a tRNA with a 3' CCA end + 3 diphosphate</text>
        <dbReference type="Rhea" id="RHEA:14433"/>
        <dbReference type="Rhea" id="RHEA-COMP:10465"/>
        <dbReference type="Rhea" id="RHEA-COMP:10468"/>
        <dbReference type="ChEBI" id="CHEBI:30616"/>
        <dbReference type="ChEBI" id="CHEBI:33019"/>
        <dbReference type="ChEBI" id="CHEBI:37563"/>
        <dbReference type="ChEBI" id="CHEBI:74896"/>
        <dbReference type="ChEBI" id="CHEBI:83071"/>
        <dbReference type="EC" id="2.7.7.72"/>
    </reaction>
</comment>
<comment type="similarity">
    <text evidence="11">Belongs to the tRNA nucleotidyltransferase/poly(A) polymerase family. Bacterial CCA-adding enzyme type 1 subfamily.</text>
</comment>
<keyword evidence="9 11" id="KW-0460">Magnesium</keyword>
<evidence type="ECO:0000256" key="11">
    <source>
        <dbReference type="HAMAP-Rule" id="MF_01261"/>
    </source>
</evidence>
<organism evidence="13 14">
    <name type="scientific">Silvimonas terrae</name>
    <dbReference type="NCBI Taxonomy" id="300266"/>
    <lineage>
        <taxon>Bacteria</taxon>
        <taxon>Pseudomonadati</taxon>
        <taxon>Pseudomonadota</taxon>
        <taxon>Betaproteobacteria</taxon>
        <taxon>Neisseriales</taxon>
        <taxon>Chitinibacteraceae</taxon>
        <taxon>Silvimonas</taxon>
    </lineage>
</organism>
<evidence type="ECO:0000256" key="1">
    <source>
        <dbReference type="ARBA" id="ARBA00022596"/>
    </source>
</evidence>
<dbReference type="InterPro" id="IPR003607">
    <property type="entry name" value="HD/PDEase_dom"/>
</dbReference>
<evidence type="ECO:0000259" key="12">
    <source>
        <dbReference type="PROSITE" id="PS51831"/>
    </source>
</evidence>
<feature type="binding site" evidence="11">
    <location>
        <position position="21"/>
    </location>
    <ligand>
        <name>Mg(2+)</name>
        <dbReference type="ChEBI" id="CHEBI:18420"/>
    </ligand>
</feature>
<keyword evidence="14" id="KW-1185">Reference proteome</keyword>
<feature type="binding site" evidence="11">
    <location>
        <position position="23"/>
    </location>
    <ligand>
        <name>Mg(2+)</name>
        <dbReference type="ChEBI" id="CHEBI:18420"/>
    </ligand>
</feature>
<keyword evidence="4 11" id="KW-0548">Nucleotidyltransferase</keyword>
<feature type="binding site" evidence="11">
    <location>
        <position position="8"/>
    </location>
    <ligand>
        <name>CTP</name>
        <dbReference type="ChEBI" id="CHEBI:37563"/>
    </ligand>
</feature>
<evidence type="ECO:0000256" key="7">
    <source>
        <dbReference type="ARBA" id="ARBA00022800"/>
    </source>
</evidence>
<dbReference type="PANTHER" id="PTHR47545:SF1">
    <property type="entry name" value="MULTIFUNCTIONAL CCA PROTEIN"/>
    <property type="match status" value="1"/>
</dbReference>
<dbReference type="InterPro" id="IPR006674">
    <property type="entry name" value="HD_domain"/>
</dbReference>
<dbReference type="HAMAP" id="MF_01262">
    <property type="entry name" value="CCA_bact_type2"/>
    <property type="match status" value="1"/>
</dbReference>
<evidence type="ECO:0000313" key="14">
    <source>
        <dbReference type="Proteomes" id="UP000543030"/>
    </source>
</evidence>
<dbReference type="GO" id="GO:0000049">
    <property type="term" value="F:tRNA binding"/>
    <property type="evidence" value="ECO:0007669"/>
    <property type="project" value="UniProtKB-UniRule"/>
</dbReference>
<gene>
    <name evidence="11" type="primary">cca</name>
    <name evidence="13" type="ORF">HNQ50_002793</name>
</gene>
<keyword evidence="11" id="KW-0511">Multifunctional enzyme</keyword>
<dbReference type="PROSITE" id="PS51831">
    <property type="entry name" value="HD"/>
    <property type="match status" value="1"/>
</dbReference>
<dbReference type="RefSeq" id="WP_184101650.1">
    <property type="nucleotide sequence ID" value="NZ_JACHHN010000005.1"/>
</dbReference>
<evidence type="ECO:0000256" key="10">
    <source>
        <dbReference type="ARBA" id="ARBA00022884"/>
    </source>
</evidence>
<dbReference type="EC" id="2.7.7.72" evidence="11"/>
<keyword evidence="1 11" id="KW-0533">Nickel</keyword>
<accession>A0A840RIA7</accession>
<keyword evidence="3 11" id="KW-0819">tRNA processing</keyword>
<evidence type="ECO:0000256" key="3">
    <source>
        <dbReference type="ARBA" id="ARBA00022694"/>
    </source>
</evidence>
<comment type="subunit">
    <text evidence="11">Monomer. Can also form homodimers and oligomers.</text>
</comment>
<proteinExistence type="inferred from homology"/>
<feature type="binding site" evidence="11">
    <location>
        <position position="11"/>
    </location>
    <ligand>
        <name>CTP</name>
        <dbReference type="ChEBI" id="CHEBI:37563"/>
    </ligand>
</feature>
<feature type="binding site" evidence="11">
    <location>
        <position position="91"/>
    </location>
    <ligand>
        <name>CTP</name>
        <dbReference type="ChEBI" id="CHEBI:37563"/>
    </ligand>
</feature>
<dbReference type="PIRSF" id="PIRSF000813">
    <property type="entry name" value="CCA_bact"/>
    <property type="match status" value="1"/>
</dbReference>
<dbReference type="GO" id="GO:0004810">
    <property type="term" value="F:CCA tRNA nucleotidyltransferase activity"/>
    <property type="evidence" value="ECO:0007669"/>
    <property type="project" value="UniProtKB-UniRule"/>
</dbReference>
<feature type="binding site" evidence="11">
    <location>
        <position position="140"/>
    </location>
    <ligand>
        <name>CTP</name>
        <dbReference type="ChEBI" id="CHEBI:37563"/>
    </ligand>
</feature>
<dbReference type="PANTHER" id="PTHR47545">
    <property type="entry name" value="MULTIFUNCTIONAL CCA PROTEIN"/>
    <property type="match status" value="1"/>
</dbReference>
<keyword evidence="5 11" id="KW-0479">Metal-binding</keyword>
<dbReference type="Proteomes" id="UP000543030">
    <property type="component" value="Unassembled WGS sequence"/>
</dbReference>
<evidence type="ECO:0000256" key="4">
    <source>
        <dbReference type="ARBA" id="ARBA00022695"/>
    </source>
</evidence>
<dbReference type="Gene3D" id="3.30.460.10">
    <property type="entry name" value="Beta Polymerase, domain 2"/>
    <property type="match status" value="1"/>
</dbReference>
<feature type="binding site" evidence="11">
    <location>
        <position position="137"/>
    </location>
    <ligand>
        <name>ATP</name>
        <dbReference type="ChEBI" id="CHEBI:30616"/>
    </ligand>
</feature>
<dbReference type="InterPro" id="IPR002646">
    <property type="entry name" value="PolA_pol_head_dom"/>
</dbReference>
<dbReference type="GO" id="GO:0001680">
    <property type="term" value="P:tRNA 3'-terminal CCA addition"/>
    <property type="evidence" value="ECO:0007669"/>
    <property type="project" value="UniProtKB-UniRule"/>
</dbReference>
<dbReference type="Gene3D" id="1.10.3090.10">
    <property type="entry name" value="cca-adding enzyme, domain 2"/>
    <property type="match status" value="1"/>
</dbReference>
<dbReference type="Pfam" id="PF01743">
    <property type="entry name" value="PolyA_pol"/>
    <property type="match status" value="1"/>
</dbReference>
<dbReference type="InterPro" id="IPR012006">
    <property type="entry name" value="CCA_bact"/>
</dbReference>
<dbReference type="InterPro" id="IPR043519">
    <property type="entry name" value="NT_sf"/>
</dbReference>
<dbReference type="SUPFAM" id="SSF81891">
    <property type="entry name" value="Poly A polymerase C-terminal region-like"/>
    <property type="match status" value="1"/>
</dbReference>
<dbReference type="EMBL" id="JACHHN010000005">
    <property type="protein sequence ID" value="MBB5192056.1"/>
    <property type="molecule type" value="Genomic_DNA"/>
</dbReference>
<feature type="binding site" evidence="11">
    <location>
        <position position="8"/>
    </location>
    <ligand>
        <name>ATP</name>
        <dbReference type="ChEBI" id="CHEBI:30616"/>
    </ligand>
</feature>
<name>A0A840RIA7_9NEIS</name>
<dbReference type="GO" id="GO:0004112">
    <property type="term" value="F:cyclic-nucleotide phosphodiesterase activity"/>
    <property type="evidence" value="ECO:0007669"/>
    <property type="project" value="UniProtKB-UniRule"/>
</dbReference>
<keyword evidence="8 11" id="KW-0067">ATP-binding</keyword>
<feature type="binding site" evidence="11">
    <location>
        <position position="11"/>
    </location>
    <ligand>
        <name>ATP</name>
        <dbReference type="ChEBI" id="CHEBI:30616"/>
    </ligand>
</feature>
<dbReference type="HAMAP" id="MF_01261">
    <property type="entry name" value="CCA_bact_type1"/>
    <property type="match status" value="1"/>
</dbReference>
<dbReference type="CDD" id="cd00077">
    <property type="entry name" value="HDc"/>
    <property type="match status" value="1"/>
</dbReference>
<evidence type="ECO:0000256" key="9">
    <source>
        <dbReference type="ARBA" id="ARBA00022842"/>
    </source>
</evidence>
<dbReference type="SUPFAM" id="SSF81301">
    <property type="entry name" value="Nucleotidyltransferase"/>
    <property type="match status" value="1"/>
</dbReference>
<keyword evidence="11 13" id="KW-0378">Hydrolase</keyword>
<dbReference type="Pfam" id="PF01966">
    <property type="entry name" value="HD"/>
    <property type="match status" value="1"/>
</dbReference>
<feature type="binding site" evidence="11">
    <location>
        <position position="137"/>
    </location>
    <ligand>
        <name>CTP</name>
        <dbReference type="ChEBI" id="CHEBI:37563"/>
    </ligand>
</feature>
<dbReference type="FunFam" id="3.30.460.10:FF:000016">
    <property type="entry name" value="Multifunctional CCA protein"/>
    <property type="match status" value="1"/>
</dbReference>
<keyword evidence="6 11" id="KW-0547">Nucleotide-binding</keyword>
<dbReference type="AlphaFoldDB" id="A0A840RIA7"/>
<dbReference type="EC" id="3.1.3.-" evidence="11"/>
<comment type="catalytic activity">
    <reaction evidence="11">
        <text>a tRNA with a 3' CCA end + 2 CTP + ATP = a tRNA with a 3' CCACCA end + 3 diphosphate</text>
        <dbReference type="Rhea" id="RHEA:76235"/>
        <dbReference type="Rhea" id="RHEA-COMP:10468"/>
        <dbReference type="Rhea" id="RHEA-COMP:18655"/>
        <dbReference type="ChEBI" id="CHEBI:30616"/>
        <dbReference type="ChEBI" id="CHEBI:33019"/>
        <dbReference type="ChEBI" id="CHEBI:37563"/>
        <dbReference type="ChEBI" id="CHEBI:83071"/>
        <dbReference type="ChEBI" id="CHEBI:195187"/>
    </reaction>
</comment>
<dbReference type="GO" id="GO:0000287">
    <property type="term" value="F:magnesium ion binding"/>
    <property type="evidence" value="ECO:0007669"/>
    <property type="project" value="UniProtKB-UniRule"/>
</dbReference>
<keyword evidence="2 11" id="KW-0808">Transferase</keyword>
<dbReference type="GO" id="GO:0016791">
    <property type="term" value="F:phosphatase activity"/>
    <property type="evidence" value="ECO:0007669"/>
    <property type="project" value="UniProtKB-UniRule"/>
</dbReference>
<dbReference type="GO" id="GO:0042245">
    <property type="term" value="P:RNA repair"/>
    <property type="evidence" value="ECO:0007669"/>
    <property type="project" value="UniProtKB-KW"/>
</dbReference>
<dbReference type="InterPro" id="IPR032828">
    <property type="entry name" value="PolyA_RNA-bd"/>
</dbReference>
<evidence type="ECO:0000256" key="8">
    <source>
        <dbReference type="ARBA" id="ARBA00022840"/>
    </source>
</evidence>
<dbReference type="CDD" id="cd05398">
    <property type="entry name" value="NT_ClassII-CCAase"/>
    <property type="match status" value="1"/>
</dbReference>
<comment type="miscellaneous">
    <text evidence="11">A single active site specifically recognizes both ATP and CTP and is responsible for their addition.</text>
</comment>
<feature type="domain" description="HD" evidence="12">
    <location>
        <begin position="225"/>
        <end position="326"/>
    </location>
</feature>
<comment type="caution">
    <text evidence="13">The sequence shown here is derived from an EMBL/GenBank/DDBJ whole genome shotgun (WGS) entry which is preliminary data.</text>
</comment>
<protein>
    <recommendedName>
        <fullName evidence="11">Multifunctional CCA protein</fullName>
    </recommendedName>
    <domain>
        <recommendedName>
            <fullName evidence="11">CCA-adding enzyme</fullName>
            <ecNumber evidence="11">2.7.7.72</ecNumber>
        </recommendedName>
        <alternativeName>
            <fullName evidence="11">CCA tRNA nucleotidyltransferase</fullName>
        </alternativeName>
        <alternativeName>
            <fullName evidence="11">tRNA CCA-pyrophosphorylase</fullName>
        </alternativeName>
        <alternativeName>
            <fullName evidence="11">tRNA adenylyl-/cytidylyl-transferase</fullName>
        </alternativeName>
        <alternativeName>
            <fullName evidence="11">tRNA nucleotidyltransferase</fullName>
        </alternativeName>
        <alternativeName>
            <fullName evidence="11">tRNA-NT</fullName>
        </alternativeName>
    </domain>
    <domain>
        <recommendedName>
            <fullName evidence="11">2'-nucleotidase</fullName>
            <ecNumber evidence="11">3.1.3.-</ecNumber>
        </recommendedName>
    </domain>
    <domain>
        <recommendedName>
            <fullName evidence="11">2',3'-cyclic phosphodiesterase</fullName>
            <ecNumber evidence="11">3.1.4.-</ecNumber>
        </recommendedName>
    </domain>
    <domain>
        <recommendedName>
            <fullName evidence="11">Phosphatase</fullName>
        </recommendedName>
    </domain>
</protein>
<comment type="cofactor">
    <cofactor evidence="11">
        <name>Ni(2+)</name>
        <dbReference type="ChEBI" id="CHEBI:49786"/>
    </cofactor>
    <text evidence="11">Nickel for phosphatase activity.</text>
</comment>
<evidence type="ECO:0000313" key="13">
    <source>
        <dbReference type="EMBL" id="MBB5192056.1"/>
    </source>
</evidence>
<reference evidence="13 14" key="1">
    <citation type="submission" date="2020-08" db="EMBL/GenBank/DDBJ databases">
        <title>Genomic Encyclopedia of Type Strains, Phase IV (KMG-IV): sequencing the most valuable type-strain genomes for metagenomic binning, comparative biology and taxonomic classification.</title>
        <authorList>
            <person name="Goeker M."/>
        </authorList>
    </citation>
    <scope>NUCLEOTIDE SEQUENCE [LARGE SCALE GENOMIC DNA]</scope>
    <source>
        <strain evidence="13 14">DSM 18233</strain>
    </source>
</reference>
<dbReference type="Pfam" id="PF12627">
    <property type="entry name" value="PolyA_pol_RNAbd"/>
    <property type="match status" value="1"/>
</dbReference>
<sequence>MKIYRVGGAVRDEMLGLPVKDVDWVVVGATPDDMIAQGYKPVGKDFPVFLHPKTHEEYALARTERKSGHGYKGFQVYAAPDVSLEEDLLRRDLTINAMAQDEDGNIVDPFNGAADVKARVLRHVSDAFVEDPVRVLRLARFAARFNFEVAPETMALMRQMVSTGEVDHLVPERVWQEVAKGLMEDTPSRMFNILRECGALARVMPEIDALFGVPQPEKHHPEIDTGVHVMMVVDYAASQQLPLPTRFAALCHDLGKARTPQELLPAHHGHEGKGVPLVEKFCERIRAPAECRDLAIMVCRDHTNVHRALELRAATVLELFGRCDGLRKPDRFAAMLDACTADARGRLGLEGTPYPQAEYLRALLGAARAVDAGAIAGATEDKAQIPQRVATARTEAITEAMRVLREQEQFRRENH</sequence>